<accession>A0A934R566</accession>
<organism evidence="2 3">
    <name type="scientific">Luteolibacter yonseiensis</name>
    <dbReference type="NCBI Taxonomy" id="1144680"/>
    <lineage>
        <taxon>Bacteria</taxon>
        <taxon>Pseudomonadati</taxon>
        <taxon>Verrucomicrobiota</taxon>
        <taxon>Verrucomicrobiia</taxon>
        <taxon>Verrucomicrobiales</taxon>
        <taxon>Verrucomicrobiaceae</taxon>
        <taxon>Luteolibacter</taxon>
    </lineage>
</organism>
<dbReference type="RefSeq" id="WP_200352107.1">
    <property type="nucleotide sequence ID" value="NZ_BAABHZ010000001.1"/>
</dbReference>
<name>A0A934R566_9BACT</name>
<dbReference type="Proteomes" id="UP000600139">
    <property type="component" value="Unassembled WGS sequence"/>
</dbReference>
<keyword evidence="3" id="KW-1185">Reference proteome</keyword>
<sequence length="371" mass="41306">MPGIPWSDLLFRGLLVATPDFPDNFSSSYGMPSRNLQITVAWILLASLIMGIALWQAQVVVAREAASQHKNLPPPTNTRHAIRAGPATADIDPVADYIARCEKGMTVQEIRWVLTDFENAGLAGGKTSDEMTEAEAAAYHKAQRHWYLRCLAQGLNLSSEQKKEASDMMVKLARETYRSHLEYLKNGKETGEQPLPDHTITIEGIDLKFLNLTMGHEFGRSKALQSWLPWKFCKLTPPQASLTWKYGHDIAFPDQSNPNRIDVTLDQPELSDPHQLAKKTGGPVFHVSNPINNSSIGIPIWLNAANKIHPLLATQKLADNSDNPDAFFEEMDPKKFIPQLRALHPVQLKMALLLDADISGKIREALESCGF</sequence>
<keyword evidence="1" id="KW-0812">Transmembrane</keyword>
<dbReference type="EMBL" id="JAENIK010000012">
    <property type="protein sequence ID" value="MBK1817154.1"/>
    <property type="molecule type" value="Genomic_DNA"/>
</dbReference>
<dbReference type="AlphaFoldDB" id="A0A934R566"/>
<keyword evidence="1" id="KW-1133">Transmembrane helix</keyword>
<protein>
    <submittedName>
        <fullName evidence="2">Uncharacterized protein</fullName>
    </submittedName>
</protein>
<gene>
    <name evidence="2" type="ORF">JIN84_16155</name>
</gene>
<evidence type="ECO:0000256" key="1">
    <source>
        <dbReference type="SAM" id="Phobius"/>
    </source>
</evidence>
<evidence type="ECO:0000313" key="2">
    <source>
        <dbReference type="EMBL" id="MBK1817154.1"/>
    </source>
</evidence>
<feature type="transmembrane region" description="Helical" evidence="1">
    <location>
        <begin position="36"/>
        <end position="55"/>
    </location>
</feature>
<reference evidence="2" key="1">
    <citation type="submission" date="2021-01" db="EMBL/GenBank/DDBJ databases">
        <title>Modified the classification status of verrucomicrobia.</title>
        <authorList>
            <person name="Feng X."/>
        </authorList>
    </citation>
    <scope>NUCLEOTIDE SEQUENCE</scope>
    <source>
        <strain evidence="2">JCM 18052</strain>
    </source>
</reference>
<proteinExistence type="predicted"/>
<evidence type="ECO:0000313" key="3">
    <source>
        <dbReference type="Proteomes" id="UP000600139"/>
    </source>
</evidence>
<comment type="caution">
    <text evidence="2">The sequence shown here is derived from an EMBL/GenBank/DDBJ whole genome shotgun (WGS) entry which is preliminary data.</text>
</comment>
<keyword evidence="1" id="KW-0472">Membrane</keyword>